<evidence type="ECO:0000313" key="2">
    <source>
        <dbReference type="EMBL" id="NWF06715.1"/>
    </source>
</evidence>
<dbReference type="Gene3D" id="3.40.50.300">
    <property type="entry name" value="P-loop containing nucleotide triphosphate hydrolases"/>
    <property type="match status" value="2"/>
</dbReference>
<sequence>MRTIIGLAALARSGKDTVASMLLSFPGVAAFALADPLKTGCQALFGFTEAETWQDDLKETSIELWGKSPREFFQTVGTEWMRHHNADHWLMRAAREINPPELSSTLSALPDLNAPDAPFRLAAQAFFDFSDDQTWNPAASRIHDEYWNLSPDDAVELLKKYAYDLYPSFDAIRSKRPVEHPVSRSQIPADAQTIIIKDIRFENEAAFLRSHNGEIWHISRPDLPKVNAHSSELGVAHSTGDLRLVNDGSLEDLQKLVALAWSAHAERHDQSQNRDQDQDQDSSAQRNEGGQN</sequence>
<dbReference type="AlphaFoldDB" id="A0A7Y8KLY9"/>
<keyword evidence="2" id="KW-0808">Transferase</keyword>
<dbReference type="Pfam" id="PF21448">
    <property type="entry name" value="DNMK"/>
    <property type="match status" value="1"/>
</dbReference>
<dbReference type="InterPro" id="IPR027417">
    <property type="entry name" value="P-loop_NTPase"/>
</dbReference>
<keyword evidence="2" id="KW-0418">Kinase</keyword>
<gene>
    <name evidence="2" type="ORF">HX810_03380</name>
</gene>
<feature type="compositionally biased region" description="Low complexity" evidence="1">
    <location>
        <begin position="281"/>
        <end position="292"/>
    </location>
</feature>
<protein>
    <submittedName>
        <fullName evidence="2">Deoxynucleotide monophosphate kinase</fullName>
    </submittedName>
</protein>
<dbReference type="EMBL" id="JACAQV010000005">
    <property type="protein sequence ID" value="NWF06715.1"/>
    <property type="molecule type" value="Genomic_DNA"/>
</dbReference>
<feature type="region of interest" description="Disordered" evidence="1">
    <location>
        <begin position="264"/>
        <end position="292"/>
    </location>
</feature>
<dbReference type="SUPFAM" id="SSF52540">
    <property type="entry name" value="P-loop containing nucleoside triphosphate hydrolases"/>
    <property type="match status" value="1"/>
</dbReference>
<comment type="caution">
    <text evidence="2">The sequence shown here is derived from an EMBL/GenBank/DDBJ whole genome shotgun (WGS) entry which is preliminary data.</text>
</comment>
<dbReference type="GO" id="GO:0016301">
    <property type="term" value="F:kinase activity"/>
    <property type="evidence" value="ECO:0007669"/>
    <property type="project" value="UniProtKB-KW"/>
</dbReference>
<organism evidence="2 3">
    <name type="scientific">Pseudomonas salomonii</name>
    <dbReference type="NCBI Taxonomy" id="191391"/>
    <lineage>
        <taxon>Bacteria</taxon>
        <taxon>Pseudomonadati</taxon>
        <taxon>Pseudomonadota</taxon>
        <taxon>Gammaproteobacteria</taxon>
        <taxon>Pseudomonadales</taxon>
        <taxon>Pseudomonadaceae</taxon>
        <taxon>Pseudomonas</taxon>
    </lineage>
</organism>
<dbReference type="InterPro" id="IPR048444">
    <property type="entry name" value="DNMK"/>
</dbReference>
<evidence type="ECO:0000256" key="1">
    <source>
        <dbReference type="SAM" id="MobiDB-lite"/>
    </source>
</evidence>
<proteinExistence type="predicted"/>
<reference evidence="2 3" key="1">
    <citation type="submission" date="2020-04" db="EMBL/GenBank/DDBJ databases">
        <title>Molecular characterization of pseudomonads from Agaricus bisporus reveal novel blotch 2 pathogens in Western Europe.</title>
        <authorList>
            <person name="Taparia T."/>
            <person name="Krijger M."/>
            <person name="Haynes E."/>
            <person name="Elpinstone J.G."/>
            <person name="Noble R."/>
            <person name="Van Der Wolf J."/>
        </authorList>
    </citation>
    <scope>NUCLEOTIDE SEQUENCE [LARGE SCALE GENOMIC DNA]</scope>
    <source>
        <strain evidence="2 3">IPO3765</strain>
    </source>
</reference>
<feature type="compositionally biased region" description="Basic and acidic residues" evidence="1">
    <location>
        <begin position="264"/>
        <end position="277"/>
    </location>
</feature>
<evidence type="ECO:0000313" key="3">
    <source>
        <dbReference type="Proteomes" id="UP000561369"/>
    </source>
</evidence>
<dbReference type="Proteomes" id="UP000561369">
    <property type="component" value="Unassembled WGS sequence"/>
</dbReference>
<dbReference type="RefSeq" id="WP_177023637.1">
    <property type="nucleotide sequence ID" value="NZ_JACAQV010000005.1"/>
</dbReference>
<accession>A0A7Y8KLY9</accession>
<name>A0A7Y8KLY9_9PSED</name>